<evidence type="ECO:0000256" key="10">
    <source>
        <dbReference type="ARBA" id="ARBA00025699"/>
    </source>
</evidence>
<dbReference type="Pfam" id="PF04452">
    <property type="entry name" value="Methyltrans_RNA"/>
    <property type="match status" value="1"/>
</dbReference>
<dbReference type="GO" id="GO:0005737">
    <property type="term" value="C:cytoplasm"/>
    <property type="evidence" value="ECO:0007669"/>
    <property type="project" value="UniProtKB-SubCell"/>
</dbReference>
<evidence type="ECO:0000256" key="8">
    <source>
        <dbReference type="ARBA" id="ARBA00022679"/>
    </source>
</evidence>
<evidence type="ECO:0000259" key="14">
    <source>
        <dbReference type="Pfam" id="PF20260"/>
    </source>
</evidence>
<dbReference type="eggNOG" id="COG1385">
    <property type="taxonomic scope" value="Bacteria"/>
</dbReference>
<dbReference type="InterPro" id="IPR015947">
    <property type="entry name" value="PUA-like_sf"/>
</dbReference>
<dbReference type="PANTHER" id="PTHR30027:SF3">
    <property type="entry name" value="16S RRNA (URACIL(1498)-N(3))-METHYLTRANSFERASE"/>
    <property type="match status" value="1"/>
</dbReference>
<dbReference type="NCBIfam" id="NF008691">
    <property type="entry name" value="PRK11713.1-4"/>
    <property type="match status" value="1"/>
</dbReference>
<dbReference type="InterPro" id="IPR029028">
    <property type="entry name" value="Alpha/beta_knot_MTases"/>
</dbReference>
<dbReference type="Gene3D" id="3.40.1280.10">
    <property type="match status" value="1"/>
</dbReference>
<evidence type="ECO:0000256" key="5">
    <source>
        <dbReference type="ARBA" id="ARBA00022490"/>
    </source>
</evidence>
<dbReference type="HOGENOM" id="CLU_067442_3_0_9"/>
<dbReference type="NCBIfam" id="TIGR00046">
    <property type="entry name" value="RsmE family RNA methyltransferase"/>
    <property type="match status" value="1"/>
</dbReference>
<dbReference type="EC" id="2.1.1.193" evidence="3 12"/>
<dbReference type="GeneID" id="84816326"/>
<feature type="domain" description="Ribosomal RNA small subunit methyltransferase E PUA-like" evidence="14">
    <location>
        <begin position="19"/>
        <end position="56"/>
    </location>
</feature>
<evidence type="ECO:0000256" key="3">
    <source>
        <dbReference type="ARBA" id="ARBA00012328"/>
    </source>
</evidence>
<dbReference type="Proteomes" id="UP000019050">
    <property type="component" value="Unassembled WGS sequence"/>
</dbReference>
<evidence type="ECO:0000256" key="12">
    <source>
        <dbReference type="PIRNR" id="PIRNR015601"/>
    </source>
</evidence>
<dbReference type="InterPro" id="IPR046886">
    <property type="entry name" value="RsmE_MTase_dom"/>
</dbReference>
<feature type="domain" description="Ribosomal RNA small subunit methyltransferase E methyltransferase" evidence="13">
    <location>
        <begin position="76"/>
        <end position="247"/>
    </location>
</feature>
<dbReference type="SUPFAM" id="SSF75217">
    <property type="entry name" value="alpha/beta knot"/>
    <property type="match status" value="1"/>
</dbReference>
<evidence type="ECO:0000259" key="13">
    <source>
        <dbReference type="Pfam" id="PF04452"/>
    </source>
</evidence>
<dbReference type="InterPro" id="IPR046887">
    <property type="entry name" value="RsmE_PUA-like"/>
</dbReference>
<dbReference type="InterPro" id="IPR006700">
    <property type="entry name" value="RsmE"/>
</dbReference>
<keyword evidence="9 12" id="KW-0949">S-adenosyl-L-methionine</keyword>
<name>W1Q5H2_ABIDE</name>
<dbReference type="InterPro" id="IPR029026">
    <property type="entry name" value="tRNA_m1G_MTases_N"/>
</dbReference>
<evidence type="ECO:0000256" key="11">
    <source>
        <dbReference type="ARBA" id="ARBA00047944"/>
    </source>
</evidence>
<comment type="subcellular location">
    <subcellularLocation>
        <location evidence="1 12">Cytoplasm</location>
    </subcellularLocation>
</comment>
<keyword evidence="16" id="KW-1185">Reference proteome</keyword>
<dbReference type="GO" id="GO:0070042">
    <property type="term" value="F:rRNA (uridine-N3-)-methyltransferase activity"/>
    <property type="evidence" value="ECO:0007669"/>
    <property type="project" value="TreeGrafter"/>
</dbReference>
<dbReference type="OrthoDB" id="9815641at2"/>
<dbReference type="AlphaFoldDB" id="W1Q5H2"/>
<evidence type="ECO:0000256" key="4">
    <source>
        <dbReference type="ARBA" id="ARBA00013673"/>
    </source>
</evidence>
<accession>W1Q5H2</accession>
<sequence>MQRYFIDQTGLLVQDLVSLKADDSRHFLRVMRSQPGAKAWLVTGDGQCYLAQLEGEVDRLAQFRLLELQAEADRVELPVEVTIACGLSKNDKLDYIVQKGTECGASHFQPLALSRDVVKWDSKKAGQRLDRLQKIAKEAAEQCHRLRIPQVAQPLSLAQLLAQSADYDACLVAYEEDAKQGEHSRLRQACQALKGQAGAKVLVVFGSEGGLAPEEVSQLCEAGFQTVALGPRILRAETAPIYFLSALSYALELEL</sequence>
<comment type="catalytic activity">
    <reaction evidence="11 12">
        <text>uridine(1498) in 16S rRNA + S-adenosyl-L-methionine = N(3)-methyluridine(1498) in 16S rRNA + S-adenosyl-L-homocysteine + H(+)</text>
        <dbReference type="Rhea" id="RHEA:42920"/>
        <dbReference type="Rhea" id="RHEA-COMP:10283"/>
        <dbReference type="Rhea" id="RHEA-COMP:10284"/>
        <dbReference type="ChEBI" id="CHEBI:15378"/>
        <dbReference type="ChEBI" id="CHEBI:57856"/>
        <dbReference type="ChEBI" id="CHEBI:59789"/>
        <dbReference type="ChEBI" id="CHEBI:65315"/>
        <dbReference type="ChEBI" id="CHEBI:74502"/>
        <dbReference type="EC" id="2.1.1.193"/>
    </reaction>
</comment>
<protein>
    <recommendedName>
        <fullName evidence="4 12">Ribosomal RNA small subunit methyltransferase E</fullName>
        <ecNumber evidence="3 12">2.1.1.193</ecNumber>
    </recommendedName>
</protein>
<dbReference type="STRING" id="592010.GCWU000182_000160"/>
<organism evidence="15 16">
    <name type="scientific">Abiotrophia defectiva ATCC 49176</name>
    <dbReference type="NCBI Taxonomy" id="592010"/>
    <lineage>
        <taxon>Bacteria</taxon>
        <taxon>Bacillati</taxon>
        <taxon>Bacillota</taxon>
        <taxon>Bacilli</taxon>
        <taxon>Lactobacillales</taxon>
        <taxon>Aerococcaceae</taxon>
        <taxon>Abiotrophia</taxon>
    </lineage>
</organism>
<reference evidence="15" key="1">
    <citation type="submission" date="2013-06" db="EMBL/GenBank/DDBJ databases">
        <authorList>
            <person name="Weinstock G."/>
            <person name="Sodergren E."/>
            <person name="Clifton S."/>
            <person name="Fulton L."/>
            <person name="Fulton B."/>
            <person name="Courtney L."/>
            <person name="Fronick C."/>
            <person name="Harrison M."/>
            <person name="Strong C."/>
            <person name="Farmer C."/>
            <person name="Delahaunty K."/>
            <person name="Markovic C."/>
            <person name="Hall O."/>
            <person name="Minx P."/>
            <person name="Tomlinson C."/>
            <person name="Mitreva M."/>
            <person name="Nelson J."/>
            <person name="Hou S."/>
            <person name="Wollam A."/>
            <person name="Pepin K.H."/>
            <person name="Johnson M."/>
            <person name="Bhonagiri V."/>
            <person name="Nash W.E."/>
            <person name="Warren W."/>
            <person name="Chinwalla A."/>
            <person name="Mardis E.R."/>
            <person name="Wilson R.K."/>
        </authorList>
    </citation>
    <scope>NUCLEOTIDE SEQUENCE [LARGE SCALE GENOMIC DNA]</scope>
    <source>
        <strain evidence="15">ATCC 49176</strain>
    </source>
</reference>
<dbReference type="CDD" id="cd18084">
    <property type="entry name" value="RsmE-like"/>
    <property type="match status" value="1"/>
</dbReference>
<keyword evidence="8 12" id="KW-0808">Transferase</keyword>
<dbReference type="RefSeq" id="WP_023390820.1">
    <property type="nucleotide sequence ID" value="NZ_KI535340.1"/>
</dbReference>
<dbReference type="PIRSF" id="PIRSF015601">
    <property type="entry name" value="MTase_slr0722"/>
    <property type="match status" value="1"/>
</dbReference>
<comment type="caution">
    <text evidence="15">The sequence shown here is derived from an EMBL/GenBank/DDBJ whole genome shotgun (WGS) entry which is preliminary data.</text>
</comment>
<comment type="function">
    <text evidence="10 12">Specifically methylates the N3 position of the uracil ring of uridine 1498 (m3U1498) in 16S rRNA. Acts on the fully assembled 30S ribosomal subunit.</text>
</comment>
<dbReference type="Pfam" id="PF20260">
    <property type="entry name" value="PUA_4"/>
    <property type="match status" value="1"/>
</dbReference>
<dbReference type="PANTHER" id="PTHR30027">
    <property type="entry name" value="RIBOSOMAL RNA SMALL SUBUNIT METHYLTRANSFERASE E"/>
    <property type="match status" value="1"/>
</dbReference>
<evidence type="ECO:0000313" key="16">
    <source>
        <dbReference type="Proteomes" id="UP000019050"/>
    </source>
</evidence>
<evidence type="ECO:0000313" key="15">
    <source>
        <dbReference type="EMBL" id="ESK66472.1"/>
    </source>
</evidence>
<evidence type="ECO:0000256" key="1">
    <source>
        <dbReference type="ARBA" id="ARBA00004496"/>
    </source>
</evidence>
<proteinExistence type="inferred from homology"/>
<evidence type="ECO:0000256" key="6">
    <source>
        <dbReference type="ARBA" id="ARBA00022552"/>
    </source>
</evidence>
<comment type="similarity">
    <text evidence="2 12">Belongs to the RNA methyltransferase RsmE family.</text>
</comment>
<evidence type="ECO:0000256" key="2">
    <source>
        <dbReference type="ARBA" id="ARBA00005528"/>
    </source>
</evidence>
<gene>
    <name evidence="15" type="ORF">GCWU000182_000160</name>
</gene>
<dbReference type="SUPFAM" id="SSF88697">
    <property type="entry name" value="PUA domain-like"/>
    <property type="match status" value="1"/>
</dbReference>
<evidence type="ECO:0000256" key="7">
    <source>
        <dbReference type="ARBA" id="ARBA00022603"/>
    </source>
</evidence>
<dbReference type="GO" id="GO:0070475">
    <property type="term" value="P:rRNA base methylation"/>
    <property type="evidence" value="ECO:0007669"/>
    <property type="project" value="TreeGrafter"/>
</dbReference>
<keyword evidence="6 12" id="KW-0698">rRNA processing</keyword>
<dbReference type="EMBL" id="ACIN03000001">
    <property type="protein sequence ID" value="ESK66472.1"/>
    <property type="molecule type" value="Genomic_DNA"/>
</dbReference>
<keyword evidence="7 12" id="KW-0489">Methyltransferase</keyword>
<evidence type="ECO:0000256" key="9">
    <source>
        <dbReference type="ARBA" id="ARBA00022691"/>
    </source>
</evidence>
<keyword evidence="5 12" id="KW-0963">Cytoplasm</keyword>